<reference evidence="2" key="1">
    <citation type="submission" date="2011-12" db="EMBL/GenBank/DDBJ databases">
        <title>The complete genome of chromosome of Sulfobacillus acidophilus DSM 10332.</title>
        <authorList>
            <person name="Lucas S."/>
            <person name="Han J."/>
            <person name="Lapidus A."/>
            <person name="Bruce D."/>
            <person name="Goodwin L."/>
            <person name="Pitluck S."/>
            <person name="Peters L."/>
            <person name="Kyrpides N."/>
            <person name="Mavromatis K."/>
            <person name="Ivanova N."/>
            <person name="Mikhailova N."/>
            <person name="Chertkov O."/>
            <person name="Saunders E."/>
            <person name="Detter J.C."/>
            <person name="Tapia R."/>
            <person name="Han C."/>
            <person name="Land M."/>
            <person name="Hauser L."/>
            <person name="Markowitz V."/>
            <person name="Cheng J.-F."/>
            <person name="Hugenholtz P."/>
            <person name="Woyke T."/>
            <person name="Wu D."/>
            <person name="Pukall R."/>
            <person name="Gehrich-Schroeter G."/>
            <person name="Schneider S."/>
            <person name="Klenk H.-P."/>
            <person name="Eisen J.A."/>
        </authorList>
    </citation>
    <scope>NUCLEOTIDE SEQUENCE [LARGE SCALE GENOMIC DNA]</scope>
    <source>
        <strain evidence="2">ATCC 700253 / DSM 10332 / NAL</strain>
    </source>
</reference>
<dbReference type="GO" id="GO:0006355">
    <property type="term" value="P:regulation of DNA-templated transcription"/>
    <property type="evidence" value="ECO:0007669"/>
    <property type="project" value="InterPro"/>
</dbReference>
<dbReference type="InterPro" id="IPR013321">
    <property type="entry name" value="Arc_rbn_hlx_hlx"/>
</dbReference>
<organism evidence="1 2">
    <name type="scientific">Sulfobacillus acidophilus (strain ATCC 700253 / DSM 10332 / NAL)</name>
    <dbReference type="NCBI Taxonomy" id="679936"/>
    <lineage>
        <taxon>Bacteria</taxon>
        <taxon>Bacillati</taxon>
        <taxon>Bacillota</taxon>
        <taxon>Clostridia</taxon>
        <taxon>Eubacteriales</taxon>
        <taxon>Clostridiales Family XVII. Incertae Sedis</taxon>
        <taxon>Sulfobacillus</taxon>
    </lineage>
</organism>
<keyword evidence="2" id="KW-1185">Reference proteome</keyword>
<name>G8TU44_SULAD</name>
<dbReference type="SUPFAM" id="SSF47598">
    <property type="entry name" value="Ribbon-helix-helix"/>
    <property type="match status" value="1"/>
</dbReference>
<dbReference type="AlphaFoldDB" id="G8TU44"/>
<proteinExistence type="predicted"/>
<evidence type="ECO:0000313" key="1">
    <source>
        <dbReference type="EMBL" id="AEW05716.1"/>
    </source>
</evidence>
<accession>G8TU44</accession>
<dbReference type="EMBL" id="CP003179">
    <property type="protein sequence ID" value="AEW05716.1"/>
    <property type="molecule type" value="Genomic_DNA"/>
</dbReference>
<dbReference type="Proteomes" id="UP000005439">
    <property type="component" value="Chromosome"/>
</dbReference>
<dbReference type="KEGG" id="sap:Sulac_2243"/>
<sequence>MPTYPKRPRAYVTFQIRLPPDLKRQLEDYAFQTQQSQIAVVTAALEDYLRRVTELESKPDIADESSGPGPNA</sequence>
<protein>
    <submittedName>
        <fullName evidence="1">Uncharacterized protein</fullName>
    </submittedName>
</protein>
<reference evidence="1 2" key="2">
    <citation type="journal article" date="2012" name="Stand. Genomic Sci.">
        <title>Complete genome sequence of the moderately thermophilic mineral-sulfide-oxidizing firmicute Sulfobacillus acidophilus type strain (NAL(T)).</title>
        <authorList>
            <person name="Anderson I."/>
            <person name="Chertkov O."/>
            <person name="Chen A."/>
            <person name="Saunders E."/>
            <person name="Lapidus A."/>
            <person name="Nolan M."/>
            <person name="Lucas S."/>
            <person name="Hammon N."/>
            <person name="Deshpande S."/>
            <person name="Cheng J.F."/>
            <person name="Han C."/>
            <person name="Tapia R."/>
            <person name="Goodwin L.A."/>
            <person name="Pitluck S."/>
            <person name="Liolios K."/>
            <person name="Pagani I."/>
            <person name="Ivanova N."/>
            <person name="Mikhailova N."/>
            <person name="Pati A."/>
            <person name="Palaniappan K."/>
            <person name="Land M."/>
            <person name="Pan C."/>
            <person name="Rohde M."/>
            <person name="Pukall R."/>
            <person name="Goker M."/>
            <person name="Detter J.C."/>
            <person name="Woyke T."/>
            <person name="Bristow J."/>
            <person name="Eisen J.A."/>
            <person name="Markowitz V."/>
            <person name="Hugenholtz P."/>
            <person name="Kyrpides N.C."/>
            <person name="Klenk H.P."/>
            <person name="Mavromatis K."/>
        </authorList>
    </citation>
    <scope>NUCLEOTIDE SEQUENCE [LARGE SCALE GENOMIC DNA]</scope>
    <source>
        <strain evidence="2">ATCC 700253 / DSM 10332 / NAL</strain>
    </source>
</reference>
<dbReference type="InterPro" id="IPR010985">
    <property type="entry name" value="Ribbon_hlx_hlx"/>
</dbReference>
<evidence type="ECO:0000313" key="2">
    <source>
        <dbReference type="Proteomes" id="UP000005439"/>
    </source>
</evidence>
<dbReference type="HOGENOM" id="CLU_201985_0_0_9"/>
<gene>
    <name evidence="1" type="ordered locus">Sulac_2243</name>
</gene>
<dbReference type="STRING" id="679936.Sulac_2243"/>
<dbReference type="Gene3D" id="1.10.1220.10">
    <property type="entry name" value="Met repressor-like"/>
    <property type="match status" value="1"/>
</dbReference>